<dbReference type="Gene3D" id="1.10.10.1100">
    <property type="entry name" value="BFD-like [2Fe-2S]-binding domain"/>
    <property type="match status" value="1"/>
</dbReference>
<reference evidence="1 2" key="1">
    <citation type="submission" date="2020-06" db="EMBL/GenBank/DDBJ databases">
        <title>Genome sequence of 2 isolates from Red Sea Mangroves.</title>
        <authorList>
            <person name="Sefrji F."/>
            <person name="Michoud G."/>
            <person name="Merlino G."/>
            <person name="Daffonchio D."/>
        </authorList>
    </citation>
    <scope>NUCLEOTIDE SEQUENCE [LARGE SCALE GENOMIC DNA]</scope>
    <source>
        <strain evidence="1 2">R1DC25</strain>
    </source>
</reference>
<name>A0A7S8HAP4_9HYPH</name>
<accession>A0A7S8HAP4</accession>
<evidence type="ECO:0000313" key="2">
    <source>
        <dbReference type="Proteomes" id="UP000593594"/>
    </source>
</evidence>
<proteinExistence type="predicted"/>
<evidence type="ECO:0000313" key="1">
    <source>
        <dbReference type="EMBL" id="QPC41308.1"/>
    </source>
</evidence>
<organism evidence="1 2">
    <name type="scientific">Kaustia mangrovi</name>
    <dbReference type="NCBI Taxonomy" id="2593653"/>
    <lineage>
        <taxon>Bacteria</taxon>
        <taxon>Pseudomonadati</taxon>
        <taxon>Pseudomonadota</taxon>
        <taxon>Alphaproteobacteria</taxon>
        <taxon>Hyphomicrobiales</taxon>
        <taxon>Parvibaculaceae</taxon>
        <taxon>Kaustia</taxon>
    </lineage>
</organism>
<dbReference type="AlphaFoldDB" id="A0A7S8HAP4"/>
<protein>
    <submittedName>
        <fullName evidence="1">(2Fe-2S)-binding protein</fullName>
    </submittedName>
</protein>
<gene>
    <name evidence="1" type="ORF">HW532_00240</name>
</gene>
<sequence length="87" mass="9195">MITHREIRDAIDRLRTMSPDSVLTPGLVYRSLGYRPRCGGCLSHVVQIIHGLPAEEAAAGAQPCCCQAGGCACMAGADIREPELAEG</sequence>
<dbReference type="EMBL" id="CP058214">
    <property type="protein sequence ID" value="QPC41308.1"/>
    <property type="molecule type" value="Genomic_DNA"/>
</dbReference>
<dbReference type="InterPro" id="IPR041854">
    <property type="entry name" value="BFD-like_2Fe2S-bd_dom_sf"/>
</dbReference>
<keyword evidence="2" id="KW-1185">Reference proteome</keyword>
<dbReference type="KEGG" id="kmn:HW532_00240"/>
<dbReference type="Proteomes" id="UP000593594">
    <property type="component" value="Chromosome"/>
</dbReference>